<dbReference type="EMBL" id="BAABKG010000001">
    <property type="protein sequence ID" value="GAA5144085.1"/>
    <property type="molecule type" value="Genomic_DNA"/>
</dbReference>
<proteinExistence type="predicted"/>
<dbReference type="Pfam" id="PF00383">
    <property type="entry name" value="dCMP_cyt_deam_1"/>
    <property type="match status" value="1"/>
</dbReference>
<dbReference type="PROSITE" id="PS51747">
    <property type="entry name" value="CYT_DCMP_DEAMINASES_2"/>
    <property type="match status" value="1"/>
</dbReference>
<evidence type="ECO:0000313" key="2">
    <source>
        <dbReference type="EMBL" id="GAA5144085.1"/>
    </source>
</evidence>
<gene>
    <name evidence="2" type="ORF">GCM10023340_11050</name>
</gene>
<dbReference type="Proteomes" id="UP001500221">
    <property type="component" value="Unassembled WGS sequence"/>
</dbReference>
<keyword evidence="3" id="KW-1185">Reference proteome</keyword>
<comment type="caution">
    <text evidence="2">The sequence shown here is derived from an EMBL/GenBank/DDBJ whole genome shotgun (WGS) entry which is preliminary data.</text>
</comment>
<dbReference type="CDD" id="cd01285">
    <property type="entry name" value="nucleoside_deaminase"/>
    <property type="match status" value="1"/>
</dbReference>
<dbReference type="RefSeq" id="WP_345455343.1">
    <property type="nucleotide sequence ID" value="NZ_BAABKG010000001.1"/>
</dbReference>
<evidence type="ECO:0000313" key="3">
    <source>
        <dbReference type="Proteomes" id="UP001500221"/>
    </source>
</evidence>
<dbReference type="InterPro" id="IPR016193">
    <property type="entry name" value="Cytidine_deaminase-like"/>
</dbReference>
<reference evidence="3" key="1">
    <citation type="journal article" date="2019" name="Int. J. Syst. Evol. Microbiol.">
        <title>The Global Catalogue of Microorganisms (GCM) 10K type strain sequencing project: providing services to taxonomists for standard genome sequencing and annotation.</title>
        <authorList>
            <consortium name="The Broad Institute Genomics Platform"/>
            <consortium name="The Broad Institute Genome Sequencing Center for Infectious Disease"/>
            <person name="Wu L."/>
            <person name="Ma J."/>
        </authorList>
    </citation>
    <scope>NUCLEOTIDE SEQUENCE [LARGE SCALE GENOMIC DNA]</scope>
    <source>
        <strain evidence="3">JCM 18459</strain>
    </source>
</reference>
<dbReference type="Gene3D" id="3.40.140.10">
    <property type="entry name" value="Cytidine Deaminase, domain 2"/>
    <property type="match status" value="1"/>
</dbReference>
<feature type="domain" description="CMP/dCMP-type deaminase" evidence="1">
    <location>
        <begin position="3"/>
        <end position="112"/>
    </location>
</feature>
<organism evidence="2 3">
    <name type="scientific">Nocardioides marinquilinus</name>
    <dbReference type="NCBI Taxonomy" id="1210400"/>
    <lineage>
        <taxon>Bacteria</taxon>
        <taxon>Bacillati</taxon>
        <taxon>Actinomycetota</taxon>
        <taxon>Actinomycetes</taxon>
        <taxon>Propionibacteriales</taxon>
        <taxon>Nocardioidaceae</taxon>
        <taxon>Nocardioides</taxon>
    </lineage>
</organism>
<sequence>MDETDLEHLTRCVELAAEAVAAGDQPFGSLLVDAAGDVRREERNLEGSGDATQHPELALAQWAAQHLTPAERAGATVYTSGEHCPMCSAAHAWVGLGPIVFATSAAQTASWYAELGADPSPVASLPIAEVAPGVPTRGPSEQHADAVRELHRQRFGR</sequence>
<accession>A0ABP9PGQ7</accession>
<dbReference type="SUPFAM" id="SSF53927">
    <property type="entry name" value="Cytidine deaminase-like"/>
    <property type="match status" value="1"/>
</dbReference>
<dbReference type="InterPro" id="IPR002125">
    <property type="entry name" value="CMP_dCMP_dom"/>
</dbReference>
<name>A0ABP9PGQ7_9ACTN</name>
<evidence type="ECO:0000259" key="1">
    <source>
        <dbReference type="PROSITE" id="PS51747"/>
    </source>
</evidence>
<protein>
    <submittedName>
        <fullName evidence="2">Nucleoside deaminase</fullName>
    </submittedName>
</protein>